<evidence type="ECO:0000256" key="9">
    <source>
        <dbReference type="ARBA" id="ARBA00022621"/>
    </source>
</evidence>
<dbReference type="PRINTS" id="PR00410">
    <property type="entry name" value="PHEHYDRXLASE"/>
</dbReference>
<dbReference type="GO" id="GO:0019825">
    <property type="term" value="F:oxygen binding"/>
    <property type="evidence" value="ECO:0007669"/>
    <property type="project" value="InterPro"/>
</dbReference>
<evidence type="ECO:0000256" key="16">
    <source>
        <dbReference type="ARBA" id="ARBA00023027"/>
    </source>
</evidence>
<keyword evidence="27" id="KW-1185">Reference proteome</keyword>
<keyword evidence="23" id="KW-0813">Transport</keyword>
<evidence type="ECO:0000256" key="13">
    <source>
        <dbReference type="ARBA" id="ARBA00022857"/>
    </source>
</evidence>
<comment type="catalytic activity">
    <reaction evidence="22">
        <text>2 nitric oxide + NADPH + 2 O2 = 2 nitrate + NADP(+) + H(+)</text>
        <dbReference type="Rhea" id="RHEA:19465"/>
        <dbReference type="ChEBI" id="CHEBI:15378"/>
        <dbReference type="ChEBI" id="CHEBI:15379"/>
        <dbReference type="ChEBI" id="CHEBI:16480"/>
        <dbReference type="ChEBI" id="CHEBI:17632"/>
        <dbReference type="ChEBI" id="CHEBI:57783"/>
        <dbReference type="ChEBI" id="CHEBI:58349"/>
        <dbReference type="EC" id="1.14.12.17"/>
    </reaction>
</comment>
<feature type="domain" description="Globin" evidence="24">
    <location>
        <begin position="4"/>
        <end position="141"/>
    </location>
</feature>
<dbReference type="InterPro" id="IPR008333">
    <property type="entry name" value="Cbr1-like_FAD-bd_dom"/>
</dbReference>
<proteinExistence type="inferred from homology"/>
<comment type="similarity">
    <text evidence="4">Belongs to the globin family. Two-domain flavohemoproteins subfamily.</text>
</comment>
<dbReference type="GO" id="GO:0046210">
    <property type="term" value="P:nitric oxide catabolic process"/>
    <property type="evidence" value="ECO:0007669"/>
    <property type="project" value="TreeGrafter"/>
</dbReference>
<dbReference type="InterPro" id="IPR017938">
    <property type="entry name" value="Riboflavin_synthase-like_b-brl"/>
</dbReference>
<evidence type="ECO:0000256" key="18">
    <source>
        <dbReference type="ARBA" id="ARBA00030024"/>
    </source>
</evidence>
<feature type="domain" description="FAD-binding FR-type" evidence="25">
    <location>
        <begin position="155"/>
        <end position="259"/>
    </location>
</feature>
<dbReference type="InterPro" id="IPR012292">
    <property type="entry name" value="Globin/Proto"/>
</dbReference>
<evidence type="ECO:0000256" key="7">
    <source>
        <dbReference type="ARBA" id="ARBA00022575"/>
    </source>
</evidence>
<dbReference type="GO" id="GO:0008941">
    <property type="term" value="F:nitric oxide dioxygenase NAD(P)H activity"/>
    <property type="evidence" value="ECO:0007669"/>
    <property type="project" value="UniProtKB-EC"/>
</dbReference>
<keyword evidence="15" id="KW-0408">Iron</keyword>
<dbReference type="AlphaFoldDB" id="A0A845B8G1"/>
<dbReference type="InterPro" id="IPR000971">
    <property type="entry name" value="Globin"/>
</dbReference>
<dbReference type="FunFam" id="1.10.490.10:FF:000003">
    <property type="entry name" value="Flavohemoprotein"/>
    <property type="match status" value="1"/>
</dbReference>
<keyword evidence="7" id="KW-0216">Detoxification</keyword>
<evidence type="ECO:0000256" key="17">
    <source>
        <dbReference type="ARBA" id="ARBA00025094"/>
    </source>
</evidence>
<comment type="cofactor">
    <cofactor evidence="2">
        <name>FAD</name>
        <dbReference type="ChEBI" id="CHEBI:57692"/>
    </cofactor>
</comment>
<dbReference type="GO" id="GO:0009636">
    <property type="term" value="P:response to toxic substance"/>
    <property type="evidence" value="ECO:0007669"/>
    <property type="project" value="UniProtKB-KW"/>
</dbReference>
<evidence type="ECO:0000256" key="11">
    <source>
        <dbReference type="ARBA" id="ARBA00022723"/>
    </source>
</evidence>
<keyword evidence="10" id="KW-0285">Flavoprotein</keyword>
<dbReference type="PANTHER" id="PTHR43396:SF3">
    <property type="entry name" value="FLAVOHEMOPROTEIN"/>
    <property type="match status" value="1"/>
</dbReference>
<evidence type="ECO:0000256" key="19">
    <source>
        <dbReference type="ARBA" id="ARBA00030929"/>
    </source>
</evidence>
<evidence type="ECO:0000256" key="1">
    <source>
        <dbReference type="ARBA" id="ARBA00001970"/>
    </source>
</evidence>
<dbReference type="Gene3D" id="1.10.490.10">
    <property type="entry name" value="Globins"/>
    <property type="match status" value="1"/>
</dbReference>
<dbReference type="SUPFAM" id="SSF46458">
    <property type="entry name" value="Globin-like"/>
    <property type="match status" value="1"/>
</dbReference>
<organism evidence="26 27">
    <name type="scientific">Teichococcus coralli</name>
    <dbReference type="NCBI Taxonomy" id="2545983"/>
    <lineage>
        <taxon>Bacteria</taxon>
        <taxon>Pseudomonadati</taxon>
        <taxon>Pseudomonadota</taxon>
        <taxon>Alphaproteobacteria</taxon>
        <taxon>Acetobacterales</taxon>
        <taxon>Roseomonadaceae</taxon>
        <taxon>Roseomonas</taxon>
    </lineage>
</organism>
<keyword evidence="11" id="KW-0479">Metal-binding</keyword>
<dbReference type="OrthoDB" id="9786134at2"/>
<evidence type="ECO:0000313" key="27">
    <source>
        <dbReference type="Proteomes" id="UP000460715"/>
    </source>
</evidence>
<dbReference type="Pfam" id="PF00175">
    <property type="entry name" value="NAD_binding_1"/>
    <property type="match status" value="1"/>
</dbReference>
<evidence type="ECO:0000256" key="20">
    <source>
        <dbReference type="ARBA" id="ARBA00033187"/>
    </source>
</evidence>
<keyword evidence="9 23" id="KW-0561">Oxygen transport</keyword>
<dbReference type="EC" id="1.14.12.17" evidence="5"/>
<comment type="caution">
    <text evidence="26">The sequence shown here is derived from an EMBL/GenBank/DDBJ whole genome shotgun (WGS) entry which is preliminary data.</text>
</comment>
<comment type="cofactor">
    <cofactor evidence="1">
        <name>heme b</name>
        <dbReference type="ChEBI" id="CHEBI:60344"/>
    </cofactor>
</comment>
<dbReference type="CDD" id="cd08922">
    <property type="entry name" value="FHb-globin"/>
    <property type="match status" value="1"/>
</dbReference>
<evidence type="ECO:0000256" key="4">
    <source>
        <dbReference type="ARBA" id="ARBA00008414"/>
    </source>
</evidence>
<dbReference type="InterPro" id="IPR001433">
    <property type="entry name" value="OxRdtase_FAD/NAD-bd"/>
</dbReference>
<evidence type="ECO:0000256" key="3">
    <source>
        <dbReference type="ARBA" id="ARBA00006401"/>
    </source>
</evidence>
<dbReference type="GO" id="GO:0046872">
    <property type="term" value="F:metal ion binding"/>
    <property type="evidence" value="ECO:0007669"/>
    <property type="project" value="UniProtKB-KW"/>
</dbReference>
<evidence type="ECO:0000256" key="12">
    <source>
        <dbReference type="ARBA" id="ARBA00022827"/>
    </source>
</evidence>
<evidence type="ECO:0000259" key="24">
    <source>
        <dbReference type="PROSITE" id="PS01033"/>
    </source>
</evidence>
<dbReference type="GO" id="GO:0071500">
    <property type="term" value="P:cellular response to nitrosative stress"/>
    <property type="evidence" value="ECO:0007669"/>
    <property type="project" value="TreeGrafter"/>
</dbReference>
<dbReference type="Gene3D" id="2.40.30.10">
    <property type="entry name" value="Translation factors"/>
    <property type="match status" value="1"/>
</dbReference>
<dbReference type="InterPro" id="IPR017927">
    <property type="entry name" value="FAD-bd_FR_type"/>
</dbReference>
<name>A0A845B8G1_9PROT</name>
<sequence>MPRQLSDTTVSLVKATVPALQAHGLAITRRMYERMFRNEAIRDLFNQSHHGETGSQPKALANAVLAYAQNIDNLGVLTAAVERIAQKHVGLNILPEHYPYVAEALLGAIRDVLGDAATPQILEAWGEAYWFLADVLIGREAQIYAEHAAAPGGWAGWRDFVVREKVRESETIASFILAPADGGAVLRHRPGQYLTFWLEVPGHAPLKRNYSISSAPDSRQYRITVKREPMGLASNWLHDAVQPGARLKVAAPAGEFVLPEGAERPVVLLSGGVGQTPLMSMLEALAAAPRARPVQFVHGTLSGATHALGARAKALAAASGGAIRTVAFYECPRPQDARGATFDLEGRITMDWLRDNTPLAEADHFLCGPRPFLSAFVGGLRQAGVPAGRIHYEFFGPADELLAA</sequence>
<evidence type="ECO:0000256" key="15">
    <source>
        <dbReference type="ARBA" id="ARBA00023004"/>
    </source>
</evidence>
<evidence type="ECO:0000256" key="5">
    <source>
        <dbReference type="ARBA" id="ARBA00012229"/>
    </source>
</evidence>
<dbReference type="GO" id="GO:0071949">
    <property type="term" value="F:FAD binding"/>
    <property type="evidence" value="ECO:0007669"/>
    <property type="project" value="TreeGrafter"/>
</dbReference>
<evidence type="ECO:0000256" key="22">
    <source>
        <dbReference type="ARBA" id="ARBA00049433"/>
    </source>
</evidence>
<reference evidence="26 27" key="1">
    <citation type="submission" date="2019-03" db="EMBL/GenBank/DDBJ databases">
        <title>Roseomonas sp. a novel Roseomonas species isolated from Sea whip Gorgonian.</title>
        <authorList>
            <person name="Li F."/>
            <person name="Pan X."/>
            <person name="Huang S."/>
            <person name="Li Z."/>
            <person name="Meng B."/>
        </authorList>
    </citation>
    <scope>NUCLEOTIDE SEQUENCE [LARGE SCALE GENOMIC DNA]</scope>
    <source>
        <strain evidence="26 27">M0104</strain>
    </source>
</reference>
<keyword evidence="12" id="KW-0274">FAD</keyword>
<evidence type="ECO:0000256" key="10">
    <source>
        <dbReference type="ARBA" id="ARBA00022630"/>
    </source>
</evidence>
<gene>
    <name evidence="26" type="primary">hmpA</name>
    <name evidence="26" type="ORF">E0493_03390</name>
</gene>
<dbReference type="PANTHER" id="PTHR43396">
    <property type="entry name" value="FLAVOHEMOPROTEIN"/>
    <property type="match status" value="1"/>
</dbReference>
<dbReference type="GO" id="GO:0020037">
    <property type="term" value="F:heme binding"/>
    <property type="evidence" value="ECO:0007669"/>
    <property type="project" value="InterPro"/>
</dbReference>
<evidence type="ECO:0000259" key="25">
    <source>
        <dbReference type="PROSITE" id="PS51384"/>
    </source>
</evidence>
<evidence type="ECO:0000256" key="21">
    <source>
        <dbReference type="ARBA" id="ARBA00048649"/>
    </source>
</evidence>
<dbReference type="NCBIfam" id="NF009805">
    <property type="entry name" value="PRK13289.1"/>
    <property type="match status" value="1"/>
</dbReference>
<dbReference type="Gene3D" id="3.40.50.80">
    <property type="entry name" value="Nucleotide-binding domain of ferredoxin-NADP reductase (FNR) module"/>
    <property type="match status" value="1"/>
</dbReference>
<dbReference type="PROSITE" id="PS51384">
    <property type="entry name" value="FAD_FR"/>
    <property type="match status" value="1"/>
</dbReference>
<keyword evidence="13" id="KW-0521">NADP</keyword>
<dbReference type="CDD" id="cd06184">
    <property type="entry name" value="flavohem_like_fad_nad_binding"/>
    <property type="match status" value="1"/>
</dbReference>
<evidence type="ECO:0000256" key="8">
    <source>
        <dbReference type="ARBA" id="ARBA00022617"/>
    </source>
</evidence>
<dbReference type="RefSeq" id="WP_160935503.1">
    <property type="nucleotide sequence ID" value="NZ_SNVJ01000002.1"/>
</dbReference>
<dbReference type="Pfam" id="PF00970">
    <property type="entry name" value="FAD_binding_6"/>
    <property type="match status" value="1"/>
</dbReference>
<dbReference type="FunFam" id="3.40.50.80:FF:000010">
    <property type="entry name" value="Flavohemoprotein"/>
    <property type="match status" value="1"/>
</dbReference>
<dbReference type="EMBL" id="SNVJ01000002">
    <property type="protein sequence ID" value="MXP62396.1"/>
    <property type="molecule type" value="Genomic_DNA"/>
</dbReference>
<evidence type="ECO:0000313" key="26">
    <source>
        <dbReference type="EMBL" id="MXP62396.1"/>
    </source>
</evidence>
<dbReference type="GO" id="GO:0005344">
    <property type="term" value="F:oxygen carrier activity"/>
    <property type="evidence" value="ECO:0007669"/>
    <property type="project" value="UniProtKB-KW"/>
</dbReference>
<comment type="similarity">
    <text evidence="3">In the C-terminal section; belongs to the flavoprotein pyridine nucleotide cytochrome reductase family.</text>
</comment>
<dbReference type="FunFam" id="2.40.30.10:FF:000034">
    <property type="entry name" value="Flavohemoprotein"/>
    <property type="match status" value="1"/>
</dbReference>
<dbReference type="Proteomes" id="UP000460715">
    <property type="component" value="Unassembled WGS sequence"/>
</dbReference>
<comment type="function">
    <text evidence="17">Is involved in NO detoxification in an aerobic process, termed nitric oxide dioxygenase (NOD) reaction that utilizes O(2) and NAD(P)H to convert NO to nitrate, which protects the bacterium from various noxious nitrogen compounds. Therefore, plays a central role in the inducible response to nitrosative stress.</text>
</comment>
<keyword evidence="16" id="KW-0520">NAD</keyword>
<protein>
    <recommendedName>
        <fullName evidence="6">Flavohemoprotein</fullName>
        <ecNumber evidence="5">1.14.12.17</ecNumber>
    </recommendedName>
    <alternativeName>
        <fullName evidence="19">Flavohemoglobin</fullName>
    </alternativeName>
    <alternativeName>
        <fullName evidence="18">Hemoglobin-like protein</fullName>
    </alternativeName>
    <alternativeName>
        <fullName evidence="20">Nitric oxide dioxygenase</fullName>
    </alternativeName>
</protein>
<keyword evidence="8 23" id="KW-0349">Heme</keyword>
<evidence type="ECO:0000256" key="6">
    <source>
        <dbReference type="ARBA" id="ARBA00014637"/>
    </source>
</evidence>
<dbReference type="SUPFAM" id="SSF63380">
    <property type="entry name" value="Riboflavin synthase domain-like"/>
    <property type="match status" value="1"/>
</dbReference>
<dbReference type="PROSITE" id="PS01033">
    <property type="entry name" value="GLOBIN"/>
    <property type="match status" value="1"/>
</dbReference>
<dbReference type="SUPFAM" id="SSF52343">
    <property type="entry name" value="Ferredoxin reductase-like, C-terminal NADP-linked domain"/>
    <property type="match status" value="1"/>
</dbReference>
<dbReference type="InterPro" id="IPR009050">
    <property type="entry name" value="Globin-like_sf"/>
</dbReference>
<evidence type="ECO:0000256" key="14">
    <source>
        <dbReference type="ARBA" id="ARBA00023002"/>
    </source>
</evidence>
<evidence type="ECO:0000256" key="23">
    <source>
        <dbReference type="RuleBase" id="RU000356"/>
    </source>
</evidence>
<keyword evidence="14 26" id="KW-0560">Oxidoreductase</keyword>
<evidence type="ECO:0000256" key="2">
    <source>
        <dbReference type="ARBA" id="ARBA00001974"/>
    </source>
</evidence>
<dbReference type="InterPro" id="IPR039261">
    <property type="entry name" value="FNR_nucleotide-bd"/>
</dbReference>
<comment type="catalytic activity">
    <reaction evidence="21">
        <text>2 nitric oxide + NADH + 2 O2 = 2 nitrate + NAD(+) + H(+)</text>
        <dbReference type="Rhea" id="RHEA:19469"/>
        <dbReference type="ChEBI" id="CHEBI:15378"/>
        <dbReference type="ChEBI" id="CHEBI:15379"/>
        <dbReference type="ChEBI" id="CHEBI:16480"/>
        <dbReference type="ChEBI" id="CHEBI:17632"/>
        <dbReference type="ChEBI" id="CHEBI:57540"/>
        <dbReference type="ChEBI" id="CHEBI:57945"/>
        <dbReference type="EC" id="1.14.12.17"/>
    </reaction>
</comment>
<dbReference type="Pfam" id="PF00042">
    <property type="entry name" value="Globin"/>
    <property type="match status" value="1"/>
</dbReference>
<accession>A0A845B8G1</accession>